<protein>
    <recommendedName>
        <fullName evidence="4">HSP18 transcriptional regulator</fullName>
    </recommendedName>
</protein>
<reference evidence="3" key="1">
    <citation type="journal article" date="2019" name="Int. J. Syst. Evol. Microbiol.">
        <title>The Global Catalogue of Microorganisms (GCM) 10K type strain sequencing project: providing services to taxonomists for standard genome sequencing and annotation.</title>
        <authorList>
            <consortium name="The Broad Institute Genomics Platform"/>
            <consortium name="The Broad Institute Genome Sequencing Center for Infectious Disease"/>
            <person name="Wu L."/>
            <person name="Ma J."/>
        </authorList>
    </citation>
    <scope>NUCLEOTIDE SEQUENCE [LARGE SCALE GENOMIC DNA]</scope>
    <source>
        <strain evidence="3">ZS-35-S2</strain>
    </source>
</reference>
<gene>
    <name evidence="2" type="ORF">ACFP2T_11495</name>
</gene>
<evidence type="ECO:0000313" key="2">
    <source>
        <dbReference type="EMBL" id="MFC6016828.1"/>
    </source>
</evidence>
<feature type="region of interest" description="Disordered" evidence="1">
    <location>
        <begin position="1"/>
        <end position="66"/>
    </location>
</feature>
<dbReference type="RefSeq" id="WP_377420574.1">
    <property type="nucleotide sequence ID" value="NZ_JBHSPR010000008.1"/>
</dbReference>
<evidence type="ECO:0000256" key="1">
    <source>
        <dbReference type="SAM" id="MobiDB-lite"/>
    </source>
</evidence>
<evidence type="ECO:0000313" key="3">
    <source>
        <dbReference type="Proteomes" id="UP001596203"/>
    </source>
</evidence>
<feature type="compositionally biased region" description="Polar residues" evidence="1">
    <location>
        <begin position="1"/>
        <end position="10"/>
    </location>
</feature>
<dbReference type="EMBL" id="JBHSPR010000008">
    <property type="protein sequence ID" value="MFC6016828.1"/>
    <property type="molecule type" value="Genomic_DNA"/>
</dbReference>
<accession>A0ABW1K716</accession>
<keyword evidence="3" id="KW-1185">Reference proteome</keyword>
<proteinExistence type="predicted"/>
<evidence type="ECO:0008006" key="4">
    <source>
        <dbReference type="Google" id="ProtNLM"/>
    </source>
</evidence>
<dbReference type="Proteomes" id="UP001596203">
    <property type="component" value="Unassembled WGS sequence"/>
</dbReference>
<comment type="caution">
    <text evidence="2">The sequence shown here is derived from an EMBL/GenBank/DDBJ whole genome shotgun (WGS) entry which is preliminary data.</text>
</comment>
<name>A0ABW1K716_9ACTN</name>
<sequence>MDQQERTSVSRPPGARSAETPTSAALDRVQAVTNRIGAGGPPSGPSAPTGPATGHGQEPAMAETDVDGDGEVTADQVLSALALLRKLRAELESWEPQLIAAARQRGASWADLAPALGVASRQAAERRYLRLRPTVDDTPQQTRDDRVRAERDRRAGERAVARWASDNGADLRQLAGQITALTDLAPAARPSLDRLHDALGGPDPAALVRLLSDTQPHLLADHQALADRVDAMNLRVDAVRQDGRDRRTSNSRD</sequence>
<organism evidence="2 3">
    <name type="scientific">Plantactinospora solaniradicis</name>
    <dbReference type="NCBI Taxonomy" id="1723736"/>
    <lineage>
        <taxon>Bacteria</taxon>
        <taxon>Bacillati</taxon>
        <taxon>Actinomycetota</taxon>
        <taxon>Actinomycetes</taxon>
        <taxon>Micromonosporales</taxon>
        <taxon>Micromonosporaceae</taxon>
        <taxon>Plantactinospora</taxon>
    </lineage>
</organism>